<sequence>MRSAGQRRVVARGWSAAQRLAARAESRLPRKDWRSDAATGDLELALGPVLDSLAPAAVLGVGPAGEALATRAGERAAAAGRPLVAAAYSDPLPAAVARLAAGLVPVDVPADAAEVPRAKRRERPYLLIGPANMAGQGWEWARAAERELGVDAEVLTITRGHLAFVSDTRVSAQDFARNPSWQRSWTAHALDTATHALLEAGRPILGTLHGRDFAADVDVLRSAGVAVGLVFHGSEIRNPRRHAELYAESPFRDPHEELTARLQRQVDELAPKVAAFDGPTFFSTPDLLDDVPGGVWLPVVIDTKVWLPQPAPLQRPVPVVVHAPSNKALKGTARIEPVLAELEAEGLIAYRRLEGVPPEQMPAALADADIVLDHFVIGNYGVLTCQAMASGRVSVSHIADRIRDRVPAPIPTIEATAGTLADVIRGICADRDAARATAAQGPAFVAEFHDGRYSARALAPFLGIDS</sequence>
<accession>A0ABX0GTT0</accession>
<organism evidence="1 2">
    <name type="scientific">Motilibacter deserti</name>
    <dbReference type="NCBI Taxonomy" id="2714956"/>
    <lineage>
        <taxon>Bacteria</taxon>
        <taxon>Bacillati</taxon>
        <taxon>Actinomycetota</taxon>
        <taxon>Actinomycetes</taxon>
        <taxon>Motilibacterales</taxon>
        <taxon>Motilibacteraceae</taxon>
        <taxon>Motilibacter</taxon>
    </lineage>
</organism>
<comment type="caution">
    <text evidence="1">The sequence shown here is derived from an EMBL/GenBank/DDBJ whole genome shotgun (WGS) entry which is preliminary data.</text>
</comment>
<dbReference type="EMBL" id="JAANNP010000001">
    <property type="protein sequence ID" value="NHC13155.1"/>
    <property type="molecule type" value="Genomic_DNA"/>
</dbReference>
<evidence type="ECO:0000313" key="1">
    <source>
        <dbReference type="EMBL" id="NHC13155.1"/>
    </source>
</evidence>
<keyword evidence="2" id="KW-1185">Reference proteome</keyword>
<name>A0ABX0GTT0_9ACTN</name>
<protein>
    <recommendedName>
        <fullName evidence="3">Glycosyltransferase involved in cell wall biosynthesis</fullName>
    </recommendedName>
</protein>
<evidence type="ECO:0000313" key="2">
    <source>
        <dbReference type="Proteomes" id="UP000800981"/>
    </source>
</evidence>
<dbReference type="SUPFAM" id="SSF53756">
    <property type="entry name" value="UDP-Glycosyltransferase/glycogen phosphorylase"/>
    <property type="match status" value="1"/>
</dbReference>
<reference evidence="1 2" key="1">
    <citation type="submission" date="2020-03" db="EMBL/GenBank/DDBJ databases">
        <title>Two novel Motilibacter sp.</title>
        <authorList>
            <person name="Liu S."/>
        </authorList>
    </citation>
    <scope>NUCLEOTIDE SEQUENCE [LARGE SCALE GENOMIC DNA]</scope>
    <source>
        <strain evidence="1 2">E257</strain>
    </source>
</reference>
<proteinExistence type="predicted"/>
<evidence type="ECO:0008006" key="3">
    <source>
        <dbReference type="Google" id="ProtNLM"/>
    </source>
</evidence>
<gene>
    <name evidence="1" type="ORF">G9H71_05095</name>
</gene>
<dbReference type="Proteomes" id="UP000800981">
    <property type="component" value="Unassembled WGS sequence"/>
</dbReference>